<dbReference type="InterPro" id="IPR020825">
    <property type="entry name" value="Phe-tRNA_synthase-like_B3/B4"/>
</dbReference>
<dbReference type="PANTHER" id="PTHR39209:SF2">
    <property type="entry name" value="CYTOPLASMIC PROTEIN"/>
    <property type="match status" value="1"/>
</dbReference>
<comment type="caution">
    <text evidence="2">The sequence shown here is derived from an EMBL/GenBank/DDBJ whole genome shotgun (WGS) entry which is preliminary data.</text>
</comment>
<name>D9PHP6_9ZZZZ</name>
<dbReference type="EMBL" id="ADZX01000383">
    <property type="protein sequence ID" value="EFK96919.1"/>
    <property type="molecule type" value="Genomic_DNA"/>
</dbReference>
<organism evidence="2">
    <name type="scientific">sediment metagenome</name>
    <dbReference type="NCBI Taxonomy" id="749907"/>
    <lineage>
        <taxon>unclassified sequences</taxon>
        <taxon>metagenomes</taxon>
        <taxon>ecological metagenomes</taxon>
    </lineage>
</organism>
<dbReference type="PANTHER" id="PTHR39209">
    <property type="match status" value="1"/>
</dbReference>
<dbReference type="InterPro" id="IPR005146">
    <property type="entry name" value="B3/B4_tRNA-bd"/>
</dbReference>
<reference evidence="2" key="2">
    <citation type="journal article" date="2011" name="Microb. Ecol.">
        <title>Taxonomic and Functional Metagenomic Profiling of the Microbial Community in the Anoxic Sediment of a Sub-saline Shallow Lake (Laguna de Carrizo, Central Spain).</title>
        <authorList>
            <person name="Ferrer M."/>
            <person name="Guazzaroni M.E."/>
            <person name="Richter M."/>
            <person name="Garcia-Salamanca A."/>
            <person name="Yarza P."/>
            <person name="Suarez-Suarez A."/>
            <person name="Solano J."/>
            <person name="Alcaide M."/>
            <person name="van Dillewijn P."/>
            <person name="Molina-Henares M.A."/>
            <person name="Lopez-Cortes N."/>
            <person name="Al-Ramahi Y."/>
            <person name="Guerrero C."/>
            <person name="Acosta A."/>
            <person name="de Eugenio L.I."/>
            <person name="Martinez V."/>
            <person name="Marques S."/>
            <person name="Rojo F."/>
            <person name="Santero E."/>
            <person name="Genilloud O."/>
            <person name="Perez-Perez J."/>
            <person name="Rossello-Mora R."/>
            <person name="Ramos J.L."/>
        </authorList>
    </citation>
    <scope>NUCLEOTIDE SEQUENCE</scope>
</reference>
<gene>
    <name evidence="2" type="ORF">LDC_1048</name>
</gene>
<dbReference type="Gene3D" id="3.50.40.10">
    <property type="entry name" value="Phenylalanyl-trna Synthetase, Chain B, domain 3"/>
    <property type="match status" value="1"/>
</dbReference>
<reference evidence="2" key="1">
    <citation type="submission" date="2010-07" db="EMBL/GenBank/DDBJ databases">
        <authorList>
            <consortium name="CONSOLIDER consortium CSD2007-00005"/>
            <person name="Guazzaroni M.-E."/>
            <person name="Richter M."/>
            <person name="Garcia-Salamanca A."/>
            <person name="Yarza P."/>
            <person name="Ferrer M."/>
        </authorList>
    </citation>
    <scope>NUCLEOTIDE SEQUENCE</scope>
</reference>
<proteinExistence type="predicted"/>
<evidence type="ECO:0000259" key="1">
    <source>
        <dbReference type="Pfam" id="PF03483"/>
    </source>
</evidence>
<dbReference type="GO" id="GO:0003723">
    <property type="term" value="F:RNA binding"/>
    <property type="evidence" value="ECO:0007669"/>
    <property type="project" value="InterPro"/>
</dbReference>
<dbReference type="AlphaFoldDB" id="D9PHP6"/>
<protein>
    <recommendedName>
        <fullName evidence="1">B3/B4 tRNA-binding domain-containing protein</fullName>
    </recommendedName>
</protein>
<feature type="domain" description="B3/B4 tRNA-binding" evidence="1">
    <location>
        <begin position="72"/>
        <end position="188"/>
    </location>
</feature>
<dbReference type="SUPFAM" id="SSF56037">
    <property type="entry name" value="PheT/TilS domain"/>
    <property type="match status" value="1"/>
</dbReference>
<accession>D9PHP6</accession>
<sequence length="231" mass="26469">MKFQIDEKIFENYPDLKIGLILIKNFPNQRRVSALESLLRGIFAQRSKELKNIDIDTIPEVNHWNMAYNKAGLDFKEISPNIRTTLKKIQSFTEITHINPLLDLANFYALKYFLSIHAIDLNWICGDLRLAYTTGDEPFREINSIEVVKSAPDEVAYLDQGGIIARHFNFRECERTRITDRTQNAGLFIEDLSRLTTQNFTQILGEIASSVQKYLGGDIVINILSKEALTA</sequence>
<feature type="non-terminal residue" evidence="2">
    <location>
        <position position="231"/>
    </location>
</feature>
<dbReference type="Pfam" id="PF03483">
    <property type="entry name" value="B3_4"/>
    <property type="match status" value="1"/>
</dbReference>
<evidence type="ECO:0000313" key="2">
    <source>
        <dbReference type="EMBL" id="EFK96919.1"/>
    </source>
</evidence>
<dbReference type="GO" id="GO:0004826">
    <property type="term" value="F:phenylalanine-tRNA ligase activity"/>
    <property type="evidence" value="ECO:0007669"/>
    <property type="project" value="InterPro"/>
</dbReference>